<organism evidence="1 2">
    <name type="scientific">Xylanibacter ruminicola</name>
    <name type="common">Prevotella ruminicola</name>
    <dbReference type="NCBI Taxonomy" id="839"/>
    <lineage>
        <taxon>Bacteria</taxon>
        <taxon>Pseudomonadati</taxon>
        <taxon>Bacteroidota</taxon>
        <taxon>Bacteroidia</taxon>
        <taxon>Bacteroidales</taxon>
        <taxon>Prevotellaceae</taxon>
        <taxon>Xylanibacter</taxon>
    </lineage>
</organism>
<reference evidence="1 2" key="1">
    <citation type="submission" date="2016-11" db="EMBL/GenBank/DDBJ databases">
        <authorList>
            <person name="Jaros S."/>
            <person name="Januszkiewicz K."/>
            <person name="Wedrychowicz H."/>
        </authorList>
    </citation>
    <scope>NUCLEOTIDE SEQUENCE [LARGE SCALE GENOMIC DNA]</scope>
    <source>
        <strain evidence="1 2">BPI-34</strain>
    </source>
</reference>
<proteinExistence type="predicted"/>
<protein>
    <submittedName>
        <fullName evidence="1">Uncharacterized protein</fullName>
    </submittedName>
</protein>
<sequence length="77" mass="9067">MKRKLFISKLNKILDECGDDMPGGGNRRPFLAYSWKKYYNKNNQNLVDISQFKNIRNLLKSKGKLGMYIGLIFHRLD</sequence>
<evidence type="ECO:0000313" key="1">
    <source>
        <dbReference type="EMBL" id="SHN06655.1"/>
    </source>
</evidence>
<dbReference type="Proteomes" id="UP000184280">
    <property type="component" value="Unassembled WGS sequence"/>
</dbReference>
<gene>
    <name evidence="1" type="ORF">SAMN04488494_0160</name>
</gene>
<dbReference type="AlphaFoldDB" id="A0A1M7NRG4"/>
<accession>A0A1M7NRG4</accession>
<dbReference type="EMBL" id="FRCJ01000011">
    <property type="protein sequence ID" value="SHN06655.1"/>
    <property type="molecule type" value="Genomic_DNA"/>
</dbReference>
<dbReference type="RefSeq" id="WP_073048149.1">
    <property type="nucleotide sequence ID" value="NZ_FOLF01000009.1"/>
</dbReference>
<evidence type="ECO:0000313" key="2">
    <source>
        <dbReference type="Proteomes" id="UP000184280"/>
    </source>
</evidence>
<name>A0A1M7NRG4_XYLRU</name>